<dbReference type="EMBL" id="SACT01000001">
    <property type="protein sequence ID" value="RVT53518.1"/>
    <property type="molecule type" value="Genomic_DNA"/>
</dbReference>
<dbReference type="Proteomes" id="UP000288178">
    <property type="component" value="Unassembled WGS sequence"/>
</dbReference>
<dbReference type="GO" id="GO:0016758">
    <property type="term" value="F:hexosyltransferase activity"/>
    <property type="evidence" value="ECO:0007669"/>
    <property type="project" value="InterPro"/>
</dbReference>
<sequence length="428" mass="46223">MKRVMIYSHDTFGLGNIRRMLEVARHLVESSDDVSVLVITGSPMLHAFRIPPRIDYVKLPCLARDVAGQYGARSLPLTLAATVKLRANLIRSAVADFAPDLILVDKKPFGVEDELAGALAELAPGIARPRLVLLLRDILDSPERTVPIWRKNGYFEAIDTHYDEVLVVGCPEVYDLRREYAFPPLAAAKVSFCGYIAREPGRVTRGAARQALGVADATPLVLVTPGGGEDGHGLITAALASAADWPAATRPHLHIVCGPELDADARAMVHARAARLPAVSVQDFSDDMMSLHAAADVVLAMGGYNTVCELLTLRRRAVLVPRVLPGTEQCIRAERLAALGLLRMVHPEALTPRRLREALEAELQAHARALPQPVLRRLDGLAQVTRALRTQLGLLPPAAGDSDFGGLDDPAVPSAWQAVSLSERRAAC</sequence>
<feature type="domain" description="Glycosyl transferase family 28 C-terminal" evidence="1">
    <location>
        <begin position="226"/>
        <end position="367"/>
    </location>
</feature>
<proteinExistence type="predicted"/>
<evidence type="ECO:0000259" key="1">
    <source>
        <dbReference type="Pfam" id="PF04101"/>
    </source>
</evidence>
<dbReference type="SUPFAM" id="SSF53756">
    <property type="entry name" value="UDP-Glycosyltransferase/glycogen phosphorylase"/>
    <property type="match status" value="1"/>
</dbReference>
<evidence type="ECO:0000313" key="2">
    <source>
        <dbReference type="EMBL" id="RVT53518.1"/>
    </source>
</evidence>
<name>A0A3S2UAH8_9BURK</name>
<dbReference type="PANTHER" id="PTHR21015:SF28">
    <property type="entry name" value="SLL1722 PROTEIN"/>
    <property type="match status" value="1"/>
</dbReference>
<comment type="caution">
    <text evidence="2">The sequence shown here is derived from an EMBL/GenBank/DDBJ whole genome shotgun (WGS) entry which is preliminary data.</text>
</comment>
<organism evidence="2 3">
    <name type="scientific">Rubrivivax albus</name>
    <dbReference type="NCBI Taxonomy" id="2499835"/>
    <lineage>
        <taxon>Bacteria</taxon>
        <taxon>Pseudomonadati</taxon>
        <taxon>Pseudomonadota</taxon>
        <taxon>Betaproteobacteria</taxon>
        <taxon>Burkholderiales</taxon>
        <taxon>Sphaerotilaceae</taxon>
        <taxon>Rubrivivax</taxon>
    </lineage>
</organism>
<protein>
    <submittedName>
        <fullName evidence="2">Glycosyltransferase</fullName>
    </submittedName>
</protein>
<reference evidence="2 3" key="1">
    <citation type="submission" date="2019-01" db="EMBL/GenBank/DDBJ databases">
        <authorList>
            <person name="Chen W.-M."/>
        </authorList>
    </citation>
    <scope>NUCLEOTIDE SEQUENCE [LARGE SCALE GENOMIC DNA]</scope>
    <source>
        <strain evidence="2 3">ICH-3</strain>
    </source>
</reference>
<keyword evidence="2" id="KW-0808">Transferase</keyword>
<dbReference type="AlphaFoldDB" id="A0A3S2UAH8"/>
<dbReference type="OrthoDB" id="9802126at2"/>
<gene>
    <name evidence="2" type="ORF">ENE75_01035</name>
</gene>
<accession>A0A3S2UAH8</accession>
<dbReference type="Gene3D" id="3.40.50.2000">
    <property type="entry name" value="Glycogen Phosphorylase B"/>
    <property type="match status" value="1"/>
</dbReference>
<dbReference type="PANTHER" id="PTHR21015">
    <property type="entry name" value="UDP-N-ACETYLGLUCOSAMINE--N-ACETYLMURAMYL-(PENTAPEPTIDE) PYROPHOSPHORYL-UNDECAPRENOL N-ACETYLGLUCOSAMINE TRANSFERASE 1"/>
    <property type="match status" value="1"/>
</dbReference>
<dbReference type="InterPro" id="IPR007235">
    <property type="entry name" value="Glyco_trans_28_C"/>
</dbReference>
<keyword evidence="3" id="KW-1185">Reference proteome</keyword>
<dbReference type="RefSeq" id="WP_128194747.1">
    <property type="nucleotide sequence ID" value="NZ_SACT01000001.1"/>
</dbReference>
<evidence type="ECO:0000313" key="3">
    <source>
        <dbReference type="Proteomes" id="UP000288178"/>
    </source>
</evidence>
<dbReference type="Pfam" id="PF04101">
    <property type="entry name" value="Glyco_tran_28_C"/>
    <property type="match status" value="1"/>
</dbReference>